<dbReference type="InterPro" id="IPR050437">
    <property type="entry name" value="Ribos_protein_bS1-like"/>
</dbReference>
<evidence type="ECO:0000256" key="1">
    <source>
        <dbReference type="ARBA" id="ARBA00006767"/>
    </source>
</evidence>
<evidence type="ECO:0000313" key="5">
    <source>
        <dbReference type="EMBL" id="KKQ74990.1"/>
    </source>
</evidence>
<comment type="similarity">
    <text evidence="1">Belongs to the bacterial ribosomal protein bS1 family.</text>
</comment>
<dbReference type="SUPFAM" id="SSF50249">
    <property type="entry name" value="Nucleic acid-binding proteins"/>
    <property type="match status" value="4"/>
</dbReference>
<feature type="domain" description="S1 motif" evidence="4">
    <location>
        <begin position="192"/>
        <end position="271"/>
    </location>
</feature>
<sequence>MAKATSMAELMARTSSSIKSFKKGEEVEGTITKLTKSEILVDIGAKTEALVLEKDKTNLKNIISSLKVGDKVFVTVLNPESDQGNPVVSLRRFIEKRQWEALEKLKNDKTPVDVIAQGSTKGGFLVTTEAGISGFLPISQTNLSESTQNIIGKKIKALVIDVNRTSQKVIFSQKAAIGDEDFDNAVGMFKNGQIVDAKVAGTTSFGIFVSIKNTEGHQPGGLPGPEGFIHLSELSWDRLESAENFLKVGEEIKAQVVDIDKKAKRINLSIKRLTQDPFGKTASKFAADTKVAASIKQIGSIGIVLDLGEGIDGIIKKEKIPPTASYSVGDRIEATVSEVDLKRRRIVLTPVLKDKPIGYR</sequence>
<accession>A0A0G0KHH3</accession>
<protein>
    <submittedName>
        <fullName evidence="5">30S ribosomal protein S1</fullName>
    </submittedName>
</protein>
<organism evidence="5 6">
    <name type="scientific">Candidatus Woesebacteria bacterium GW2011_GWB1_38_5b</name>
    <dbReference type="NCBI Taxonomy" id="1618569"/>
    <lineage>
        <taxon>Bacteria</taxon>
        <taxon>Candidatus Woeseibacteriota</taxon>
    </lineage>
</organism>
<dbReference type="GO" id="GO:0003735">
    <property type="term" value="F:structural constituent of ribosome"/>
    <property type="evidence" value="ECO:0007669"/>
    <property type="project" value="TreeGrafter"/>
</dbReference>
<dbReference type="InterPro" id="IPR035104">
    <property type="entry name" value="Ribosomal_protein_S1-like"/>
</dbReference>
<dbReference type="InterPro" id="IPR012340">
    <property type="entry name" value="NA-bd_OB-fold"/>
</dbReference>
<dbReference type="SMART" id="SM00316">
    <property type="entry name" value="S1"/>
    <property type="match status" value="4"/>
</dbReference>
<name>A0A0G0KHH3_9BACT</name>
<dbReference type="GO" id="GO:0005840">
    <property type="term" value="C:ribosome"/>
    <property type="evidence" value="ECO:0007669"/>
    <property type="project" value="UniProtKB-KW"/>
</dbReference>
<dbReference type="InterPro" id="IPR003029">
    <property type="entry name" value="S1_domain"/>
</dbReference>
<dbReference type="AlphaFoldDB" id="A0A0G0KHH3"/>
<keyword evidence="3" id="KW-0687">Ribonucleoprotein</keyword>
<comment type="caution">
    <text evidence="5">The sequence shown here is derived from an EMBL/GenBank/DDBJ whole genome shotgun (WGS) entry which is preliminary data.</text>
</comment>
<feature type="domain" description="S1 motif" evidence="4">
    <location>
        <begin position="288"/>
        <end position="351"/>
    </location>
</feature>
<evidence type="ECO:0000256" key="3">
    <source>
        <dbReference type="ARBA" id="ARBA00023274"/>
    </source>
</evidence>
<dbReference type="GO" id="GO:0006412">
    <property type="term" value="P:translation"/>
    <property type="evidence" value="ECO:0007669"/>
    <property type="project" value="TreeGrafter"/>
</dbReference>
<dbReference type="GO" id="GO:0003729">
    <property type="term" value="F:mRNA binding"/>
    <property type="evidence" value="ECO:0007669"/>
    <property type="project" value="TreeGrafter"/>
</dbReference>
<dbReference type="PRINTS" id="PR00681">
    <property type="entry name" value="RIBOSOMALS1"/>
</dbReference>
<evidence type="ECO:0000256" key="2">
    <source>
        <dbReference type="ARBA" id="ARBA00022980"/>
    </source>
</evidence>
<evidence type="ECO:0000259" key="4">
    <source>
        <dbReference type="PROSITE" id="PS50126"/>
    </source>
</evidence>
<dbReference type="Gene3D" id="2.40.50.140">
    <property type="entry name" value="Nucleic acid-binding proteins"/>
    <property type="match status" value="4"/>
</dbReference>
<gene>
    <name evidence="5" type="ORF">US96_C0019G0004</name>
</gene>
<feature type="domain" description="S1 motif" evidence="4">
    <location>
        <begin position="109"/>
        <end position="174"/>
    </location>
</feature>
<dbReference type="PANTHER" id="PTHR10724">
    <property type="entry name" value="30S RIBOSOMAL PROTEIN S1"/>
    <property type="match status" value="1"/>
</dbReference>
<evidence type="ECO:0000313" key="6">
    <source>
        <dbReference type="Proteomes" id="UP000034181"/>
    </source>
</evidence>
<proteinExistence type="inferred from homology"/>
<reference evidence="5 6" key="1">
    <citation type="journal article" date="2015" name="Nature">
        <title>rRNA introns, odd ribosomes, and small enigmatic genomes across a large radiation of phyla.</title>
        <authorList>
            <person name="Brown C.T."/>
            <person name="Hug L.A."/>
            <person name="Thomas B.C."/>
            <person name="Sharon I."/>
            <person name="Castelle C.J."/>
            <person name="Singh A."/>
            <person name="Wilkins M.J."/>
            <person name="Williams K.H."/>
            <person name="Banfield J.F."/>
        </authorList>
    </citation>
    <scope>NUCLEOTIDE SEQUENCE [LARGE SCALE GENOMIC DNA]</scope>
</reference>
<dbReference type="PROSITE" id="PS50126">
    <property type="entry name" value="S1"/>
    <property type="match status" value="4"/>
</dbReference>
<feature type="domain" description="S1 motif" evidence="4">
    <location>
        <begin position="24"/>
        <end position="91"/>
    </location>
</feature>
<dbReference type="EMBL" id="LBUZ01000019">
    <property type="protein sequence ID" value="KKQ74990.1"/>
    <property type="molecule type" value="Genomic_DNA"/>
</dbReference>
<dbReference type="Proteomes" id="UP000034181">
    <property type="component" value="Unassembled WGS sequence"/>
</dbReference>
<dbReference type="Pfam" id="PF00575">
    <property type="entry name" value="S1"/>
    <property type="match status" value="4"/>
</dbReference>
<dbReference type="PANTHER" id="PTHR10724:SF7">
    <property type="entry name" value="SMALL RIBOSOMAL SUBUNIT PROTEIN BS1C"/>
    <property type="match status" value="1"/>
</dbReference>
<keyword evidence="2 5" id="KW-0689">Ribosomal protein</keyword>